<gene>
    <name evidence="1" type="ORF">MCOR_50919</name>
</gene>
<protein>
    <submittedName>
        <fullName evidence="1">Uncharacterized protein</fullName>
    </submittedName>
</protein>
<evidence type="ECO:0000313" key="1">
    <source>
        <dbReference type="EMBL" id="CAC5418487.1"/>
    </source>
</evidence>
<sequence>MSTRRISILEAQPIQQVKEPNSPPQNNCTQSSTDELIIGVQDKVTRFVLSKIDNELDKLLSNKDHAKDNPVVVSDFSEPIKNDSKVDQPSSQNTILTPTAKSLHRDNNHFNRKQHHVNTSYTNGSEENHVQYRTTPLQISQKTEIQHTGRKQITTNPSLQQFKPYIPLHQNLATSRQNCKVGQPIFYTTPNESDNHFFIHNRPKLPNQLID</sequence>
<accession>A0A6J8EE20</accession>
<organism evidence="1 2">
    <name type="scientific">Mytilus coruscus</name>
    <name type="common">Sea mussel</name>
    <dbReference type="NCBI Taxonomy" id="42192"/>
    <lineage>
        <taxon>Eukaryota</taxon>
        <taxon>Metazoa</taxon>
        <taxon>Spiralia</taxon>
        <taxon>Lophotrochozoa</taxon>
        <taxon>Mollusca</taxon>
        <taxon>Bivalvia</taxon>
        <taxon>Autobranchia</taxon>
        <taxon>Pteriomorphia</taxon>
        <taxon>Mytilida</taxon>
        <taxon>Mytiloidea</taxon>
        <taxon>Mytilidae</taxon>
        <taxon>Mytilinae</taxon>
        <taxon>Mytilus</taxon>
    </lineage>
</organism>
<proteinExistence type="predicted"/>
<dbReference type="AlphaFoldDB" id="A0A6J8EE20"/>
<dbReference type="Proteomes" id="UP000507470">
    <property type="component" value="Unassembled WGS sequence"/>
</dbReference>
<name>A0A6J8EE20_MYTCO</name>
<evidence type="ECO:0000313" key="2">
    <source>
        <dbReference type="Proteomes" id="UP000507470"/>
    </source>
</evidence>
<keyword evidence="2" id="KW-1185">Reference proteome</keyword>
<dbReference type="OrthoDB" id="10469602at2759"/>
<reference evidence="1 2" key="1">
    <citation type="submission" date="2020-06" db="EMBL/GenBank/DDBJ databases">
        <authorList>
            <person name="Li R."/>
            <person name="Bekaert M."/>
        </authorList>
    </citation>
    <scope>NUCLEOTIDE SEQUENCE [LARGE SCALE GENOMIC DNA]</scope>
    <source>
        <strain evidence="2">wild</strain>
    </source>
</reference>
<dbReference type="EMBL" id="CACVKT020008919">
    <property type="protein sequence ID" value="CAC5418487.1"/>
    <property type="molecule type" value="Genomic_DNA"/>
</dbReference>